<feature type="region of interest" description="Disordered" evidence="1">
    <location>
        <begin position="200"/>
        <end position="228"/>
    </location>
</feature>
<reference evidence="2 3" key="1">
    <citation type="journal article" date="2021" name="J. Hered.">
        <title>A chromosome-level genome assembly of the parasitoid wasp, Cotesia glomerata (Hymenoptera: Braconidae).</title>
        <authorList>
            <person name="Pinto B.J."/>
            <person name="Weis J.J."/>
            <person name="Gamble T."/>
            <person name="Ode P.J."/>
            <person name="Paul R."/>
            <person name="Zaspel J.M."/>
        </authorList>
    </citation>
    <scope>NUCLEOTIDE SEQUENCE [LARGE SCALE GENOMIC DNA]</scope>
    <source>
        <strain evidence="2">CgM1</strain>
    </source>
</reference>
<feature type="compositionally biased region" description="Basic and acidic residues" evidence="1">
    <location>
        <begin position="200"/>
        <end position="209"/>
    </location>
</feature>
<dbReference type="EMBL" id="JAHXZJ010000001">
    <property type="protein sequence ID" value="KAH0567897.1"/>
    <property type="molecule type" value="Genomic_DNA"/>
</dbReference>
<gene>
    <name evidence="2" type="ORF">KQX54_015857</name>
</gene>
<protein>
    <recommendedName>
        <fullName evidence="4">DUF4806 domain-containing protein</fullName>
    </recommendedName>
</protein>
<name>A0AAV7J8Y1_COTGL</name>
<sequence>MHNLIDLPDDVLNLNLSLSESSAFWGENYIGKMKKLIKSPYKPLTQILNRLSELEHESMSDNNSDIEGPTQYVVVCFLPRRGSGYDEIDLVPYSWLDTIDEKVYCYYPNTKKDLKKREKYLKKNSLPKKSWILCEVEIISCSDTLEKGKRHLLRAETTINVNTDDPGRAISPTVQQLSSAGISRELDDIEGIDSVLSRNDPKSIVTEKNRPKKSSRKKDLASGTSQVASGTSQVLNDYLNDTDSVSSSLFENSNFSRAALSNKSEKLKNGSKRLPEINADMTYDGACSNCGLSKEYIELKFTEISKKLDKMKFSLLYEIQKQGGNIKTQVIMNSASSKAPNKTLSEAREIYIEIFPFDNLESFKKFDDKLDNENEKSNLKNLFEVLTYGEKDVNTCIRKTLSEVITPEVQQFYSGAGRMIRDEGKLNFSATKTYVCLSDIIQKKFGDSDQTKNLRSSVGSFLANFGDRDGSKRKRA</sequence>
<evidence type="ECO:0000313" key="3">
    <source>
        <dbReference type="Proteomes" id="UP000826195"/>
    </source>
</evidence>
<comment type="caution">
    <text evidence="2">The sequence shown here is derived from an EMBL/GenBank/DDBJ whole genome shotgun (WGS) entry which is preliminary data.</text>
</comment>
<evidence type="ECO:0008006" key="4">
    <source>
        <dbReference type="Google" id="ProtNLM"/>
    </source>
</evidence>
<evidence type="ECO:0000256" key="1">
    <source>
        <dbReference type="SAM" id="MobiDB-lite"/>
    </source>
</evidence>
<proteinExistence type="predicted"/>
<accession>A0AAV7J8Y1</accession>
<dbReference type="AlphaFoldDB" id="A0AAV7J8Y1"/>
<keyword evidence="3" id="KW-1185">Reference proteome</keyword>
<evidence type="ECO:0000313" key="2">
    <source>
        <dbReference type="EMBL" id="KAH0567897.1"/>
    </source>
</evidence>
<organism evidence="2 3">
    <name type="scientific">Cotesia glomerata</name>
    <name type="common">Lepidopteran parasitic wasp</name>
    <name type="synonym">Apanteles glomeratus</name>
    <dbReference type="NCBI Taxonomy" id="32391"/>
    <lineage>
        <taxon>Eukaryota</taxon>
        <taxon>Metazoa</taxon>
        <taxon>Ecdysozoa</taxon>
        <taxon>Arthropoda</taxon>
        <taxon>Hexapoda</taxon>
        <taxon>Insecta</taxon>
        <taxon>Pterygota</taxon>
        <taxon>Neoptera</taxon>
        <taxon>Endopterygota</taxon>
        <taxon>Hymenoptera</taxon>
        <taxon>Apocrita</taxon>
        <taxon>Ichneumonoidea</taxon>
        <taxon>Braconidae</taxon>
        <taxon>Microgastrinae</taxon>
        <taxon>Cotesia</taxon>
    </lineage>
</organism>
<dbReference type="Proteomes" id="UP000826195">
    <property type="component" value="Unassembled WGS sequence"/>
</dbReference>